<feature type="transmembrane region" description="Helical" evidence="2">
    <location>
        <begin position="6"/>
        <end position="30"/>
    </location>
</feature>
<feature type="non-terminal residue" evidence="3">
    <location>
        <position position="1"/>
    </location>
</feature>
<sequence length="87" mass="9662">VLDHRVVLKMITSIFSTTSLEYVAANLQLIKRRGGRRRRREGERRHGGGGGGGGVLWHRGHRRAAADQGDQEPVQIVINDIDSACYL</sequence>
<dbReference type="Proteomes" id="UP000000763">
    <property type="component" value="Chromosome 3"/>
</dbReference>
<dbReference type="AlphaFoldDB" id="C7J043"/>
<organism evidence="3 4">
    <name type="scientific">Oryza sativa subsp. japonica</name>
    <name type="common">Rice</name>
    <dbReference type="NCBI Taxonomy" id="39947"/>
    <lineage>
        <taxon>Eukaryota</taxon>
        <taxon>Viridiplantae</taxon>
        <taxon>Streptophyta</taxon>
        <taxon>Embryophyta</taxon>
        <taxon>Tracheophyta</taxon>
        <taxon>Spermatophyta</taxon>
        <taxon>Magnoliopsida</taxon>
        <taxon>Liliopsida</taxon>
        <taxon>Poales</taxon>
        <taxon>Poaceae</taxon>
        <taxon>BOP clade</taxon>
        <taxon>Oryzoideae</taxon>
        <taxon>Oryzeae</taxon>
        <taxon>Oryzinae</taxon>
        <taxon>Oryza</taxon>
        <taxon>Oryza sativa</taxon>
    </lineage>
</organism>
<accession>C7J043</accession>
<protein>
    <submittedName>
        <fullName evidence="3">Os03g0847900 protein</fullName>
    </submittedName>
</protein>
<gene>
    <name evidence="3" type="ordered locus">Os03g0847900</name>
</gene>
<name>C7J043_ORYSJ</name>
<evidence type="ECO:0000313" key="4">
    <source>
        <dbReference type="Proteomes" id="UP000000763"/>
    </source>
</evidence>
<keyword evidence="2" id="KW-1133">Transmembrane helix</keyword>
<evidence type="ECO:0000256" key="1">
    <source>
        <dbReference type="SAM" id="MobiDB-lite"/>
    </source>
</evidence>
<feature type="region of interest" description="Disordered" evidence="1">
    <location>
        <begin position="33"/>
        <end position="57"/>
    </location>
</feature>
<proteinExistence type="predicted"/>
<keyword evidence="2" id="KW-0472">Membrane</keyword>
<dbReference type="EMBL" id="AP008209">
    <property type="protein sequence ID" value="BAH92444.1"/>
    <property type="molecule type" value="Genomic_DNA"/>
</dbReference>
<keyword evidence="2" id="KW-0812">Transmembrane</keyword>
<evidence type="ECO:0000256" key="2">
    <source>
        <dbReference type="SAM" id="Phobius"/>
    </source>
</evidence>
<evidence type="ECO:0000313" key="3">
    <source>
        <dbReference type="EMBL" id="BAH92444.1"/>
    </source>
</evidence>
<dbReference type="KEGG" id="dosa:Os03g0847900"/>
<reference evidence="4" key="2">
    <citation type="journal article" date="2008" name="Nucleic Acids Res.">
        <title>The rice annotation project database (RAP-DB): 2008 update.</title>
        <authorList>
            <consortium name="The rice annotation project (RAP)"/>
        </authorList>
    </citation>
    <scope>GENOME REANNOTATION</scope>
    <source>
        <strain evidence="4">cv. Nipponbare</strain>
    </source>
</reference>
<reference evidence="3 4" key="1">
    <citation type="journal article" date="2005" name="Nature">
        <title>The map-based sequence of the rice genome.</title>
        <authorList>
            <consortium name="International rice genome sequencing project (IRGSP)"/>
            <person name="Matsumoto T."/>
            <person name="Wu J."/>
            <person name="Kanamori H."/>
            <person name="Katayose Y."/>
            <person name="Fujisawa M."/>
            <person name="Namiki N."/>
            <person name="Mizuno H."/>
            <person name="Yamamoto K."/>
            <person name="Antonio B.A."/>
            <person name="Baba T."/>
            <person name="Sakata K."/>
            <person name="Nagamura Y."/>
            <person name="Aoki H."/>
            <person name="Arikawa K."/>
            <person name="Arita K."/>
            <person name="Bito T."/>
            <person name="Chiden Y."/>
            <person name="Fujitsuka N."/>
            <person name="Fukunaka R."/>
            <person name="Hamada M."/>
            <person name="Harada C."/>
            <person name="Hayashi A."/>
            <person name="Hijishita S."/>
            <person name="Honda M."/>
            <person name="Hosokawa S."/>
            <person name="Ichikawa Y."/>
            <person name="Idonuma A."/>
            <person name="Iijima M."/>
            <person name="Ikeda M."/>
            <person name="Ikeno M."/>
            <person name="Ito K."/>
            <person name="Ito S."/>
            <person name="Ito T."/>
            <person name="Ito Y."/>
            <person name="Ito Y."/>
            <person name="Iwabuchi A."/>
            <person name="Kamiya K."/>
            <person name="Karasawa W."/>
            <person name="Kurita K."/>
            <person name="Katagiri S."/>
            <person name="Kikuta A."/>
            <person name="Kobayashi H."/>
            <person name="Kobayashi N."/>
            <person name="Machita K."/>
            <person name="Maehara T."/>
            <person name="Masukawa M."/>
            <person name="Mizubayashi T."/>
            <person name="Mukai Y."/>
            <person name="Nagasaki H."/>
            <person name="Nagata Y."/>
            <person name="Naito S."/>
            <person name="Nakashima M."/>
            <person name="Nakama Y."/>
            <person name="Nakamichi Y."/>
            <person name="Nakamura M."/>
            <person name="Meguro A."/>
            <person name="Negishi M."/>
            <person name="Ohta I."/>
            <person name="Ohta T."/>
            <person name="Okamoto M."/>
            <person name="Ono N."/>
            <person name="Saji S."/>
            <person name="Sakaguchi M."/>
            <person name="Sakai K."/>
            <person name="Shibata M."/>
            <person name="Shimokawa T."/>
            <person name="Song J."/>
            <person name="Takazaki Y."/>
            <person name="Terasawa K."/>
            <person name="Tsugane M."/>
            <person name="Tsuji K."/>
            <person name="Ueda S."/>
            <person name="Waki K."/>
            <person name="Yamagata H."/>
            <person name="Yamamoto M."/>
            <person name="Yamamoto S."/>
            <person name="Yamane H."/>
            <person name="Yoshiki S."/>
            <person name="Yoshihara R."/>
            <person name="Yukawa K."/>
            <person name="Zhong H."/>
            <person name="Yano M."/>
            <person name="Yuan Q."/>
            <person name="Ouyang S."/>
            <person name="Liu J."/>
            <person name="Jones K.M."/>
            <person name="Gansberger K."/>
            <person name="Moffat K."/>
            <person name="Hill J."/>
            <person name="Bera J."/>
            <person name="Fadrosh D."/>
            <person name="Jin S."/>
            <person name="Johri S."/>
            <person name="Kim M."/>
            <person name="Overton L."/>
            <person name="Reardon M."/>
            <person name="Tsitrin T."/>
            <person name="Vuong H."/>
            <person name="Weaver B."/>
            <person name="Ciecko A."/>
            <person name="Tallon L."/>
            <person name="Jackson J."/>
            <person name="Pai G."/>
            <person name="Aken S.V."/>
            <person name="Utterback T."/>
            <person name="Reidmuller S."/>
            <person name="Feldblyum T."/>
            <person name="Hsiao J."/>
            <person name="Zismann V."/>
            <person name="Iobst S."/>
            <person name="de Vazeille A.R."/>
            <person name="Buell C.R."/>
            <person name="Ying K."/>
            <person name="Li Y."/>
            <person name="Lu T."/>
            <person name="Huang Y."/>
            <person name="Zhao Q."/>
            <person name="Feng Q."/>
            <person name="Zhang L."/>
            <person name="Zhu J."/>
            <person name="Weng Q."/>
            <person name="Mu J."/>
            <person name="Lu Y."/>
            <person name="Fan D."/>
            <person name="Liu Y."/>
            <person name="Guan J."/>
            <person name="Zhang Y."/>
            <person name="Yu S."/>
            <person name="Liu X."/>
            <person name="Zhang Y."/>
            <person name="Hong G."/>
            <person name="Han B."/>
            <person name="Choisne N."/>
            <person name="Demange N."/>
            <person name="Orjeda G."/>
            <person name="Samain S."/>
            <person name="Cattolico L."/>
            <person name="Pelletier E."/>
            <person name="Couloux A."/>
            <person name="Segurens B."/>
            <person name="Wincker P."/>
            <person name="D'Hont A."/>
            <person name="Scarpelli C."/>
            <person name="Weissenbach J."/>
            <person name="Salanoubat M."/>
            <person name="Quetier F."/>
            <person name="Yu Y."/>
            <person name="Kim H.R."/>
            <person name="Rambo T."/>
            <person name="Currie J."/>
            <person name="Collura K."/>
            <person name="Luo M."/>
            <person name="Yang T."/>
            <person name="Ammiraju J.S.S."/>
            <person name="Engler F."/>
            <person name="Soderlund C."/>
            <person name="Wing R.A."/>
            <person name="Palmer L.E."/>
            <person name="de la Bastide M."/>
            <person name="Spiegel L."/>
            <person name="Nascimento L."/>
            <person name="Zutavern T."/>
            <person name="O'Shaughnessy A."/>
            <person name="Dike S."/>
            <person name="Dedhia N."/>
            <person name="Preston R."/>
            <person name="Balija V."/>
            <person name="McCombie W.R."/>
            <person name="Chow T."/>
            <person name="Chen H."/>
            <person name="Chung M."/>
            <person name="Chen C."/>
            <person name="Shaw J."/>
            <person name="Wu H."/>
            <person name="Hsiao K."/>
            <person name="Chao Y."/>
            <person name="Chu M."/>
            <person name="Cheng C."/>
            <person name="Hour A."/>
            <person name="Lee P."/>
            <person name="Lin S."/>
            <person name="Lin Y."/>
            <person name="Liou J."/>
            <person name="Liu S."/>
            <person name="Hsing Y."/>
            <person name="Raghuvanshi S."/>
            <person name="Mohanty A."/>
            <person name="Bharti A.K."/>
            <person name="Gaur A."/>
            <person name="Gupta V."/>
            <person name="Kumar D."/>
            <person name="Ravi V."/>
            <person name="Vij S."/>
            <person name="Kapur A."/>
            <person name="Khurana P."/>
            <person name="Khurana P."/>
            <person name="Khurana J.P."/>
            <person name="Tyagi A.K."/>
            <person name="Gaikwad K."/>
            <person name="Singh A."/>
            <person name="Dalal V."/>
            <person name="Srivastava S."/>
            <person name="Dixit A."/>
            <person name="Pal A.K."/>
            <person name="Ghazi I.A."/>
            <person name="Yadav M."/>
            <person name="Pandit A."/>
            <person name="Bhargava A."/>
            <person name="Sureshbabu K."/>
            <person name="Batra K."/>
            <person name="Sharma T.R."/>
            <person name="Mohapatra T."/>
            <person name="Singh N.K."/>
            <person name="Messing J."/>
            <person name="Nelson A.B."/>
            <person name="Fuks G."/>
            <person name="Kavchok S."/>
            <person name="Keizer G."/>
            <person name="Linton E."/>
            <person name="Llaca V."/>
            <person name="Song R."/>
            <person name="Tanyolac B."/>
            <person name="Young S."/>
            <person name="Ho-Il K."/>
            <person name="Hahn J.H."/>
            <person name="Sangsakoo G."/>
            <person name="Vanavichit A."/>
            <person name="de Mattos Luiz.A.T."/>
            <person name="Zimmer P.D."/>
            <person name="Malone G."/>
            <person name="Dellagostin O."/>
            <person name="de Oliveira A.C."/>
            <person name="Bevan M."/>
            <person name="Bancroft I."/>
            <person name="Minx P."/>
            <person name="Cordum H."/>
            <person name="Wilson R."/>
            <person name="Cheng Z."/>
            <person name="Jin W."/>
            <person name="Jiang J."/>
            <person name="Leong S.A."/>
            <person name="Iwama H."/>
            <person name="Gojobori T."/>
            <person name="Itoh T."/>
            <person name="Niimura Y."/>
            <person name="Fujii Y."/>
            <person name="Habara T."/>
            <person name="Sakai H."/>
            <person name="Sato Y."/>
            <person name="Wilson G."/>
            <person name="Kumar K."/>
            <person name="McCouch S."/>
            <person name="Juretic N."/>
            <person name="Hoen D."/>
            <person name="Wright S."/>
            <person name="Bruskiewich R."/>
            <person name="Bureau T."/>
            <person name="Miyao A."/>
            <person name="Hirochika H."/>
            <person name="Nishikawa T."/>
            <person name="Kadowaki K."/>
            <person name="Sugiura M."/>
            <person name="Burr B."/>
            <person name="Sasaki T."/>
        </authorList>
    </citation>
    <scope>NUCLEOTIDE SEQUENCE [LARGE SCALE GENOMIC DNA]</scope>
    <source>
        <strain evidence="4">cv. Nipponbare</strain>
    </source>
</reference>